<evidence type="ECO:0000313" key="9">
    <source>
        <dbReference type="EMBL" id="NYZ22407.1"/>
    </source>
</evidence>
<dbReference type="InterPro" id="IPR051786">
    <property type="entry name" value="ASN_synthetase/amidase"/>
</dbReference>
<dbReference type="InterPro" id="IPR006426">
    <property type="entry name" value="Asn_synth_AEB"/>
</dbReference>
<dbReference type="Proteomes" id="UP000584642">
    <property type="component" value="Unassembled WGS sequence"/>
</dbReference>
<keyword evidence="5" id="KW-0067">ATP-binding</keyword>
<proteinExistence type="inferred from homology"/>
<evidence type="ECO:0000313" key="10">
    <source>
        <dbReference type="Proteomes" id="UP000584642"/>
    </source>
</evidence>
<dbReference type="PANTHER" id="PTHR43284:SF1">
    <property type="entry name" value="ASPARAGINE SYNTHETASE"/>
    <property type="match status" value="1"/>
</dbReference>
<dbReference type="InterPro" id="IPR001962">
    <property type="entry name" value="Asn_synthase"/>
</dbReference>
<evidence type="ECO:0000256" key="1">
    <source>
        <dbReference type="ARBA" id="ARBA00005187"/>
    </source>
</evidence>
<dbReference type="Gene3D" id="3.40.50.620">
    <property type="entry name" value="HUPs"/>
    <property type="match status" value="2"/>
</dbReference>
<evidence type="ECO:0000256" key="6">
    <source>
        <dbReference type="ARBA" id="ARBA00022962"/>
    </source>
</evidence>
<dbReference type="InterPro" id="IPR033738">
    <property type="entry name" value="AsnB_N"/>
</dbReference>
<dbReference type="SUPFAM" id="SSF56235">
    <property type="entry name" value="N-terminal nucleophile aminohydrolases (Ntn hydrolases)"/>
    <property type="match status" value="1"/>
</dbReference>
<evidence type="ECO:0000256" key="5">
    <source>
        <dbReference type="ARBA" id="ARBA00022840"/>
    </source>
</evidence>
<evidence type="ECO:0000256" key="4">
    <source>
        <dbReference type="ARBA" id="ARBA00022741"/>
    </source>
</evidence>
<keyword evidence="4" id="KW-0547">Nucleotide-binding</keyword>
<accession>A0ABX2TEB9</accession>
<evidence type="ECO:0000256" key="3">
    <source>
        <dbReference type="ARBA" id="ARBA00012737"/>
    </source>
</evidence>
<dbReference type="InterPro" id="IPR017932">
    <property type="entry name" value="GATase_2_dom"/>
</dbReference>
<dbReference type="Pfam" id="PF13537">
    <property type="entry name" value="GATase_7"/>
    <property type="match status" value="1"/>
</dbReference>
<comment type="catalytic activity">
    <reaction evidence="7">
        <text>L-aspartate + L-glutamine + ATP + H2O = L-asparagine + L-glutamate + AMP + diphosphate + H(+)</text>
        <dbReference type="Rhea" id="RHEA:12228"/>
        <dbReference type="ChEBI" id="CHEBI:15377"/>
        <dbReference type="ChEBI" id="CHEBI:15378"/>
        <dbReference type="ChEBI" id="CHEBI:29985"/>
        <dbReference type="ChEBI" id="CHEBI:29991"/>
        <dbReference type="ChEBI" id="CHEBI:30616"/>
        <dbReference type="ChEBI" id="CHEBI:33019"/>
        <dbReference type="ChEBI" id="CHEBI:58048"/>
        <dbReference type="ChEBI" id="CHEBI:58359"/>
        <dbReference type="ChEBI" id="CHEBI:456215"/>
        <dbReference type="EC" id="6.3.5.4"/>
    </reaction>
</comment>
<reference evidence="9 10" key="1">
    <citation type="submission" date="2020-05" db="EMBL/GenBank/DDBJ databases">
        <title>Azospirillum oleiclasticum sp. nov, a nitrogen-fixing and heavy crude oil-emulsifying bacterium isolated from the crude oil of Yumen Oilfield.</title>
        <authorList>
            <person name="Wu D."/>
            <person name="Cai M."/>
            <person name="Zhang X."/>
        </authorList>
    </citation>
    <scope>NUCLEOTIDE SEQUENCE [LARGE SCALE GENOMIC DNA]</scope>
    <source>
        <strain evidence="9 10">ROY-1-1-2</strain>
    </source>
</reference>
<organism evidence="9 10">
    <name type="scientific">Azospirillum oleiclasticum</name>
    <dbReference type="NCBI Taxonomy" id="2735135"/>
    <lineage>
        <taxon>Bacteria</taxon>
        <taxon>Pseudomonadati</taxon>
        <taxon>Pseudomonadota</taxon>
        <taxon>Alphaproteobacteria</taxon>
        <taxon>Rhodospirillales</taxon>
        <taxon>Azospirillaceae</taxon>
        <taxon>Azospirillum</taxon>
    </lineage>
</organism>
<evidence type="ECO:0000256" key="7">
    <source>
        <dbReference type="ARBA" id="ARBA00048741"/>
    </source>
</evidence>
<dbReference type="PANTHER" id="PTHR43284">
    <property type="entry name" value="ASPARAGINE SYNTHETASE (GLUTAMINE-HYDROLYZING)"/>
    <property type="match status" value="1"/>
</dbReference>
<dbReference type="PROSITE" id="PS51278">
    <property type="entry name" value="GATASE_TYPE_2"/>
    <property type="match status" value="1"/>
</dbReference>
<dbReference type="InterPro" id="IPR029055">
    <property type="entry name" value="Ntn_hydrolases_N"/>
</dbReference>
<dbReference type="EMBL" id="JABFDB010000018">
    <property type="protein sequence ID" value="NYZ22407.1"/>
    <property type="molecule type" value="Genomic_DNA"/>
</dbReference>
<dbReference type="GO" id="GO:0004066">
    <property type="term" value="F:asparagine synthase (glutamine-hydrolyzing) activity"/>
    <property type="evidence" value="ECO:0007669"/>
    <property type="project" value="UniProtKB-EC"/>
</dbReference>
<dbReference type="InterPro" id="IPR014729">
    <property type="entry name" value="Rossmann-like_a/b/a_fold"/>
</dbReference>
<feature type="domain" description="Glutamine amidotransferase type-2" evidence="8">
    <location>
        <begin position="2"/>
        <end position="213"/>
    </location>
</feature>
<evidence type="ECO:0000259" key="8">
    <source>
        <dbReference type="PROSITE" id="PS51278"/>
    </source>
</evidence>
<comment type="caution">
    <text evidence="9">The sequence shown here is derived from an EMBL/GenBank/DDBJ whole genome shotgun (WGS) entry which is preliminary data.</text>
</comment>
<keyword evidence="6" id="KW-0315">Glutamine amidotransferase</keyword>
<keyword evidence="10" id="KW-1185">Reference proteome</keyword>
<evidence type="ECO:0000256" key="2">
    <source>
        <dbReference type="ARBA" id="ARBA00005752"/>
    </source>
</evidence>
<dbReference type="CDD" id="cd01991">
    <property type="entry name" value="Asn_synthase_B_C"/>
    <property type="match status" value="1"/>
</dbReference>
<sequence length="667" mass="73419">MCGVAGVLAGPRSEPASAEELRRMIAVLGHRGPDGYGLYRDGRIGLAHARLSIVGLKGGFQPIHNEDRTLWISFNGEVFNHPELRTELRGLGHRFYTATDTEVIVHAFEQWGDDAWTRLNGQFAFALWDTRTRTLRLVRDRLGILPLQFARVGDHIAFASEAKALFAGGRVEPRFDAARLAQVFTHWAVAPHGSVFAGVQHVPAGTVLTIGPDLAIAERRYWQPDLAGDDSLRAITLDEAADRLEAALTDAVRLRLRADVPVGVYISGGLDSSVIAALVRRHNKAAVHSFGVRFRDGAFDETPQQRLVAGFVGTDHHDIEIGPEDIQDALPAVVRHAETPLVRTAPAPMFLLSRLVQETGVRVVLTGEGADEWFAGYDIFKEDRVRRFWARRPDSAARPKLLGRIHAFAAMNGAKESPLWQSFFRRGLAGTDDPFYAHRIRWNNTAWAQRLLNPDIRAAADPADAEAAILARMPKGWESWPPLARAQAVEVETFLTPYLLASQADRVAMGHSIEARYPFLDPEVVALAGDLPGRVKMLGLRDKLVVRRLASRLLPSEIVARPKRPYRAPMTTALFGANAPGYVRDLLAEDALARYGLADTGATQALAAKAHRQNGAMAGEREEMALVGVLTLQLLARDVLDERPQREATARAALRNAPCHVDETLTM</sequence>
<comment type="similarity">
    <text evidence="2">Belongs to the asparagine synthetase family.</text>
</comment>
<dbReference type="Gene3D" id="3.60.20.10">
    <property type="entry name" value="Glutamine Phosphoribosylpyrophosphate, subunit 1, domain 1"/>
    <property type="match status" value="1"/>
</dbReference>
<comment type="pathway">
    <text evidence="1">Amino-acid biosynthesis; L-asparagine biosynthesis; L-asparagine from L-aspartate (L-Gln route): step 1/1.</text>
</comment>
<dbReference type="CDD" id="cd00712">
    <property type="entry name" value="AsnB"/>
    <property type="match status" value="1"/>
</dbReference>
<dbReference type="RefSeq" id="WP_180284187.1">
    <property type="nucleotide sequence ID" value="NZ_JABFDB010000018.1"/>
</dbReference>
<dbReference type="NCBIfam" id="TIGR01536">
    <property type="entry name" value="asn_synth_AEB"/>
    <property type="match status" value="1"/>
</dbReference>
<dbReference type="Pfam" id="PF00733">
    <property type="entry name" value="Asn_synthase"/>
    <property type="match status" value="1"/>
</dbReference>
<gene>
    <name evidence="9" type="primary">asnB</name>
    <name evidence="9" type="ORF">HND93_22085</name>
</gene>
<protein>
    <recommendedName>
        <fullName evidence="3">asparagine synthase (glutamine-hydrolyzing)</fullName>
        <ecNumber evidence="3">6.3.5.4</ecNumber>
    </recommendedName>
</protein>
<name>A0ABX2TEB9_9PROT</name>
<dbReference type="PIRSF" id="PIRSF001589">
    <property type="entry name" value="Asn_synthetase_glu-h"/>
    <property type="match status" value="1"/>
</dbReference>
<dbReference type="EC" id="6.3.5.4" evidence="3"/>
<dbReference type="SUPFAM" id="SSF52402">
    <property type="entry name" value="Adenine nucleotide alpha hydrolases-like"/>
    <property type="match status" value="1"/>
</dbReference>
<keyword evidence="9" id="KW-0436">Ligase</keyword>